<feature type="transmembrane region" description="Helical" evidence="6">
    <location>
        <begin position="378"/>
        <end position="402"/>
    </location>
</feature>
<feature type="transmembrane region" description="Helical" evidence="6">
    <location>
        <begin position="97"/>
        <end position="115"/>
    </location>
</feature>
<dbReference type="EMBL" id="JAVRRD010000002">
    <property type="protein sequence ID" value="KAK5063188.1"/>
    <property type="molecule type" value="Genomic_DNA"/>
</dbReference>
<reference evidence="8 9" key="1">
    <citation type="submission" date="2023-08" db="EMBL/GenBank/DDBJ databases">
        <title>Black Yeasts Isolated from many extreme environments.</title>
        <authorList>
            <person name="Coleine C."/>
            <person name="Stajich J.E."/>
            <person name="Selbmann L."/>
        </authorList>
    </citation>
    <scope>NUCLEOTIDE SEQUENCE [LARGE SCALE GENOMIC DNA]</scope>
    <source>
        <strain evidence="8 9">CCFEE 5792</strain>
    </source>
</reference>
<feature type="transmembrane region" description="Helical" evidence="6">
    <location>
        <begin position="220"/>
        <end position="240"/>
    </location>
</feature>
<evidence type="ECO:0000313" key="9">
    <source>
        <dbReference type="Proteomes" id="UP001358417"/>
    </source>
</evidence>
<keyword evidence="2" id="KW-0813">Transport</keyword>
<feature type="transmembrane region" description="Helical" evidence="6">
    <location>
        <begin position="446"/>
        <end position="469"/>
    </location>
</feature>
<proteinExistence type="predicted"/>
<dbReference type="InterPro" id="IPR011701">
    <property type="entry name" value="MFS"/>
</dbReference>
<comment type="caution">
    <text evidence="8">The sequence shown here is derived from an EMBL/GenBank/DDBJ whole genome shotgun (WGS) entry which is preliminary data.</text>
</comment>
<sequence>MESQSSTNSGHNVMLGDDKKVLVEDGVVQTTLSGEVHISASTALDPAAERRLLWKFDLRILPCLAIMYFFNALDKGNLGNAKTAGLEKDLKLKDGQYNLILSIFFIPYVLTAPFLGLAGKKFGPSRVLPAMMMTFGFATLMGVAVKNFGGLMATRWFLGMAESAFFPLVIYYQTTFYRRGELARRLAIFYAASSIANAFGGLLSFAVFHIHTGALENWRYLFVIEGACSMLFACFAFWFLPYDAQSARFLTKEEKELAFYRIQVDSSSVVSESLNIRSALAIFKHPTSWVILAIEMCLGVPLQSVSLFLPVIVKQLGYSTVKSNLYVVAPNITGAVMLLLLGFASDFTRWRFPFVALGFAFTCIGFIIFAAVDHSNLTVSYFACFMMTWGTSAPSVILDVWYNNNIADENKRMMLTTVGVPVANLMGVVSSNIFQNKDAPKYLPALITTAVFGATGCLLTLLLGAWMMFDNKRRNMRAGKTIRAKDVPSERLRDGPDAVEYRWFY</sequence>
<dbReference type="GO" id="GO:0016020">
    <property type="term" value="C:membrane"/>
    <property type="evidence" value="ECO:0007669"/>
    <property type="project" value="UniProtKB-SubCell"/>
</dbReference>
<evidence type="ECO:0000256" key="3">
    <source>
        <dbReference type="ARBA" id="ARBA00022692"/>
    </source>
</evidence>
<dbReference type="RefSeq" id="XP_064711460.1">
    <property type="nucleotide sequence ID" value="XM_064848836.1"/>
</dbReference>
<dbReference type="PANTHER" id="PTHR43791">
    <property type="entry name" value="PERMEASE-RELATED"/>
    <property type="match status" value="1"/>
</dbReference>
<keyword evidence="5 6" id="KW-0472">Membrane</keyword>
<evidence type="ECO:0000256" key="5">
    <source>
        <dbReference type="ARBA" id="ARBA00023136"/>
    </source>
</evidence>
<feature type="transmembrane region" description="Helical" evidence="6">
    <location>
        <begin position="414"/>
        <end position="434"/>
    </location>
</feature>
<accession>A0AAV9NPZ6</accession>
<evidence type="ECO:0000256" key="2">
    <source>
        <dbReference type="ARBA" id="ARBA00022448"/>
    </source>
</evidence>
<dbReference type="SUPFAM" id="SSF103473">
    <property type="entry name" value="MFS general substrate transporter"/>
    <property type="match status" value="1"/>
</dbReference>
<dbReference type="Gene3D" id="1.20.1250.20">
    <property type="entry name" value="MFS general substrate transporter like domains"/>
    <property type="match status" value="2"/>
</dbReference>
<dbReference type="AlphaFoldDB" id="A0AAV9NPZ6"/>
<evidence type="ECO:0000313" key="8">
    <source>
        <dbReference type="EMBL" id="KAK5063188.1"/>
    </source>
</evidence>
<protein>
    <recommendedName>
        <fullName evidence="7">Major facilitator superfamily (MFS) profile domain-containing protein</fullName>
    </recommendedName>
</protein>
<dbReference type="PANTHER" id="PTHR43791:SF50">
    <property type="entry name" value="TRANSPORTER, PUTATIVE (AFU_ORTHOLOGUE AFUA_2G00840)-RELATED"/>
    <property type="match status" value="1"/>
</dbReference>
<keyword evidence="9" id="KW-1185">Reference proteome</keyword>
<evidence type="ECO:0000256" key="6">
    <source>
        <dbReference type="SAM" id="Phobius"/>
    </source>
</evidence>
<organism evidence="8 9">
    <name type="scientific">Exophiala bonariae</name>
    <dbReference type="NCBI Taxonomy" id="1690606"/>
    <lineage>
        <taxon>Eukaryota</taxon>
        <taxon>Fungi</taxon>
        <taxon>Dikarya</taxon>
        <taxon>Ascomycota</taxon>
        <taxon>Pezizomycotina</taxon>
        <taxon>Eurotiomycetes</taxon>
        <taxon>Chaetothyriomycetidae</taxon>
        <taxon>Chaetothyriales</taxon>
        <taxon>Herpotrichiellaceae</taxon>
        <taxon>Exophiala</taxon>
    </lineage>
</organism>
<feature type="transmembrane region" description="Helical" evidence="6">
    <location>
        <begin position="352"/>
        <end position="372"/>
    </location>
</feature>
<keyword evidence="3 6" id="KW-0812">Transmembrane</keyword>
<dbReference type="InterPro" id="IPR020846">
    <property type="entry name" value="MFS_dom"/>
</dbReference>
<feature type="domain" description="Major facilitator superfamily (MFS) profile" evidence="7">
    <location>
        <begin position="60"/>
        <end position="468"/>
    </location>
</feature>
<dbReference type="FunFam" id="1.20.1250.20:FF:000013">
    <property type="entry name" value="MFS general substrate transporter"/>
    <property type="match status" value="1"/>
</dbReference>
<dbReference type="InterPro" id="IPR036259">
    <property type="entry name" value="MFS_trans_sf"/>
</dbReference>
<dbReference type="Proteomes" id="UP001358417">
    <property type="component" value="Unassembled WGS sequence"/>
</dbReference>
<gene>
    <name evidence="8" type="ORF">LTR84_005265</name>
</gene>
<comment type="subcellular location">
    <subcellularLocation>
        <location evidence="1">Membrane</location>
        <topology evidence="1">Multi-pass membrane protein</topology>
    </subcellularLocation>
</comment>
<feature type="transmembrane region" description="Helical" evidence="6">
    <location>
        <begin position="186"/>
        <end position="208"/>
    </location>
</feature>
<dbReference type="FunFam" id="1.20.1250.20:FF:000188">
    <property type="entry name" value="MFS general substrate transporter"/>
    <property type="match status" value="1"/>
</dbReference>
<keyword evidence="4 6" id="KW-1133">Transmembrane helix</keyword>
<evidence type="ECO:0000256" key="4">
    <source>
        <dbReference type="ARBA" id="ARBA00022989"/>
    </source>
</evidence>
<feature type="transmembrane region" description="Helical" evidence="6">
    <location>
        <begin position="325"/>
        <end position="345"/>
    </location>
</feature>
<dbReference type="PROSITE" id="PS50850">
    <property type="entry name" value="MFS"/>
    <property type="match status" value="1"/>
</dbReference>
<evidence type="ECO:0000256" key="1">
    <source>
        <dbReference type="ARBA" id="ARBA00004141"/>
    </source>
</evidence>
<dbReference type="GO" id="GO:0022857">
    <property type="term" value="F:transmembrane transporter activity"/>
    <property type="evidence" value="ECO:0007669"/>
    <property type="project" value="InterPro"/>
</dbReference>
<feature type="transmembrane region" description="Helical" evidence="6">
    <location>
        <begin position="127"/>
        <end position="144"/>
    </location>
</feature>
<dbReference type="Pfam" id="PF07690">
    <property type="entry name" value="MFS_1"/>
    <property type="match status" value="1"/>
</dbReference>
<feature type="transmembrane region" description="Helical" evidence="6">
    <location>
        <begin position="289"/>
        <end position="313"/>
    </location>
</feature>
<evidence type="ECO:0000259" key="7">
    <source>
        <dbReference type="PROSITE" id="PS50850"/>
    </source>
</evidence>
<dbReference type="GeneID" id="89973443"/>
<name>A0AAV9NPZ6_9EURO</name>